<dbReference type="InterPro" id="IPR000315">
    <property type="entry name" value="Znf_B-box"/>
</dbReference>
<sequence>MSAHVHFNTGKGKKETKEKDTVSVKDANIKPANIKEAFEGEFLCTTCEREGTRVEASNFCADCNANLCPQCVGQHRKFPTLRGHKVLSKSARRHLDRDVEEEENLLECQNHPGKMVDMYCSEHDEIWCGGCMAIYHKTCSNVVFISEAAKPIMKSKELKDTRSGVIKTIKEYAQLKQRVERNMDNIAKQSDATLETIKSLRMRINDVLEQLERGAMVQLKEIYTRNSVQISEDVLRCEAVLKALSQVDRELNKPLSPSNLEPDIFVYMHRAQEKMKMASNYFGLLERGTVGERIRFVIEPEIEDWLYKMKNRHLGHFIYKYRLNEIPVRMDDEVTTCVINGASVITDERILMTDWSNKRLKLLDKFFAVTDCLNLESGPNDVCHVSTNEAMVSLPDEKSLQLVKIDPKLSLGKKYDIGVECRGMEYWAGELYVICGGLEHEVKGHLRVYNTTGKLIRAIEHDHLNEPIFSIPMRMAISNDGSKIYVTDGEKGIITLKKSGEVLPPFQDAALKWPWGISADNSDQLFVCGSSSNNVVQIRDNSKIGVALQGVDGIKDPMAICFFPVGSKLIVTTDKNDYIKVFTPL</sequence>
<reference evidence="4" key="1">
    <citation type="journal article" date="2019" name="bioRxiv">
        <title>The Genome of the Zebra Mussel, Dreissena polymorpha: A Resource for Invasive Species Research.</title>
        <authorList>
            <person name="McCartney M.A."/>
            <person name="Auch B."/>
            <person name="Kono T."/>
            <person name="Mallez S."/>
            <person name="Zhang Y."/>
            <person name="Obille A."/>
            <person name="Becker A."/>
            <person name="Abrahante J.E."/>
            <person name="Garbe J."/>
            <person name="Badalamenti J.P."/>
            <person name="Herman A."/>
            <person name="Mangelson H."/>
            <person name="Liachko I."/>
            <person name="Sullivan S."/>
            <person name="Sone E.D."/>
            <person name="Koren S."/>
            <person name="Silverstein K.A.T."/>
            <person name="Beckman K.B."/>
            <person name="Gohl D.M."/>
        </authorList>
    </citation>
    <scope>NUCLEOTIDE SEQUENCE</scope>
    <source>
        <strain evidence="4">Duluth1</strain>
        <tissue evidence="4">Whole animal</tissue>
    </source>
</reference>
<dbReference type="Proteomes" id="UP000828390">
    <property type="component" value="Unassembled WGS sequence"/>
</dbReference>
<dbReference type="AlphaFoldDB" id="A0A9D4I3V2"/>
<dbReference type="Gene3D" id="2.120.10.30">
    <property type="entry name" value="TolB, C-terminal domain"/>
    <property type="match status" value="1"/>
</dbReference>
<protein>
    <recommendedName>
        <fullName evidence="3">B box-type domain-containing protein</fullName>
    </recommendedName>
</protein>
<keyword evidence="1" id="KW-0479">Metal-binding</keyword>
<comment type="caution">
    <text evidence="4">The sequence shown here is derived from an EMBL/GenBank/DDBJ whole genome shotgun (WGS) entry which is preliminary data.</text>
</comment>
<dbReference type="PANTHER" id="PTHR25462">
    <property type="entry name" value="BONUS, ISOFORM C-RELATED"/>
    <property type="match status" value="1"/>
</dbReference>
<evidence type="ECO:0000256" key="1">
    <source>
        <dbReference type="PROSITE-ProRule" id="PRU00024"/>
    </source>
</evidence>
<keyword evidence="5" id="KW-1185">Reference proteome</keyword>
<dbReference type="InterPro" id="IPR047153">
    <property type="entry name" value="TRIM45/56/19-like"/>
</dbReference>
<feature type="region of interest" description="Disordered" evidence="2">
    <location>
        <begin position="1"/>
        <end position="24"/>
    </location>
</feature>
<evidence type="ECO:0000313" key="4">
    <source>
        <dbReference type="EMBL" id="KAH3747175.1"/>
    </source>
</evidence>
<dbReference type="SUPFAM" id="SSF101898">
    <property type="entry name" value="NHL repeat"/>
    <property type="match status" value="1"/>
</dbReference>
<reference evidence="4" key="2">
    <citation type="submission" date="2020-11" db="EMBL/GenBank/DDBJ databases">
        <authorList>
            <person name="McCartney M.A."/>
            <person name="Auch B."/>
            <person name="Kono T."/>
            <person name="Mallez S."/>
            <person name="Becker A."/>
            <person name="Gohl D.M."/>
            <person name="Silverstein K.A.T."/>
            <person name="Koren S."/>
            <person name="Bechman K.B."/>
            <person name="Herman A."/>
            <person name="Abrahante J.E."/>
            <person name="Garbe J."/>
        </authorList>
    </citation>
    <scope>NUCLEOTIDE SEQUENCE</scope>
    <source>
        <strain evidence="4">Duluth1</strain>
        <tissue evidence="4">Whole animal</tissue>
    </source>
</reference>
<organism evidence="4 5">
    <name type="scientific">Dreissena polymorpha</name>
    <name type="common">Zebra mussel</name>
    <name type="synonym">Mytilus polymorpha</name>
    <dbReference type="NCBI Taxonomy" id="45954"/>
    <lineage>
        <taxon>Eukaryota</taxon>
        <taxon>Metazoa</taxon>
        <taxon>Spiralia</taxon>
        <taxon>Lophotrochozoa</taxon>
        <taxon>Mollusca</taxon>
        <taxon>Bivalvia</taxon>
        <taxon>Autobranchia</taxon>
        <taxon>Heteroconchia</taxon>
        <taxon>Euheterodonta</taxon>
        <taxon>Imparidentia</taxon>
        <taxon>Neoheterodontei</taxon>
        <taxon>Myida</taxon>
        <taxon>Dreissenoidea</taxon>
        <taxon>Dreissenidae</taxon>
        <taxon>Dreissena</taxon>
    </lineage>
</organism>
<dbReference type="PANTHER" id="PTHR25462:SF296">
    <property type="entry name" value="MEIOTIC P26, ISOFORM F"/>
    <property type="match status" value="1"/>
</dbReference>
<evidence type="ECO:0000313" key="5">
    <source>
        <dbReference type="Proteomes" id="UP000828390"/>
    </source>
</evidence>
<evidence type="ECO:0000256" key="2">
    <source>
        <dbReference type="SAM" id="MobiDB-lite"/>
    </source>
</evidence>
<dbReference type="Gene3D" id="4.10.830.40">
    <property type="match status" value="1"/>
</dbReference>
<dbReference type="EMBL" id="JAIWYP010000010">
    <property type="protein sequence ID" value="KAH3747175.1"/>
    <property type="molecule type" value="Genomic_DNA"/>
</dbReference>
<feature type="domain" description="B box-type" evidence="3">
    <location>
        <begin position="39"/>
        <end position="89"/>
    </location>
</feature>
<feature type="compositionally biased region" description="Basic and acidic residues" evidence="2">
    <location>
        <begin position="12"/>
        <end position="23"/>
    </location>
</feature>
<evidence type="ECO:0000259" key="3">
    <source>
        <dbReference type="PROSITE" id="PS50119"/>
    </source>
</evidence>
<gene>
    <name evidence="4" type="ORF">DPMN_181596</name>
</gene>
<dbReference type="Pfam" id="PF00643">
    <property type="entry name" value="zf-B_box"/>
    <property type="match status" value="1"/>
</dbReference>
<proteinExistence type="predicted"/>
<keyword evidence="1" id="KW-0862">Zinc</keyword>
<keyword evidence="1" id="KW-0863">Zinc-finger</keyword>
<dbReference type="SUPFAM" id="SSF57845">
    <property type="entry name" value="B-box zinc-binding domain"/>
    <property type="match status" value="1"/>
</dbReference>
<dbReference type="InterPro" id="IPR011042">
    <property type="entry name" value="6-blade_b-propeller_TolB-like"/>
</dbReference>
<dbReference type="PROSITE" id="PS50119">
    <property type="entry name" value="ZF_BBOX"/>
    <property type="match status" value="1"/>
</dbReference>
<name>A0A9D4I3V2_DREPO</name>
<dbReference type="Gene3D" id="3.30.160.60">
    <property type="entry name" value="Classic Zinc Finger"/>
    <property type="match status" value="1"/>
</dbReference>
<dbReference type="GO" id="GO:0008270">
    <property type="term" value="F:zinc ion binding"/>
    <property type="evidence" value="ECO:0007669"/>
    <property type="project" value="UniProtKB-KW"/>
</dbReference>
<accession>A0A9D4I3V2</accession>